<dbReference type="SUPFAM" id="SSF53790">
    <property type="entry name" value="Tetrapyrrole methylase"/>
    <property type="match status" value="1"/>
</dbReference>
<dbReference type="InterPro" id="IPR035996">
    <property type="entry name" value="4pyrrol_Methylase_sf"/>
</dbReference>
<organism evidence="1 2">
    <name type="scientific">Pseudomonas soli</name>
    <dbReference type="NCBI Taxonomy" id="1306993"/>
    <lineage>
        <taxon>Bacteria</taxon>
        <taxon>Pseudomonadati</taxon>
        <taxon>Pseudomonadota</taxon>
        <taxon>Gammaproteobacteria</taxon>
        <taxon>Pseudomonadales</taxon>
        <taxon>Pseudomonadaceae</taxon>
        <taxon>Pseudomonas</taxon>
    </lineage>
</organism>
<name>A0A2V4J7I8_9PSED</name>
<reference evidence="1 2" key="1">
    <citation type="submission" date="2018-06" db="EMBL/GenBank/DDBJ databases">
        <title>Pseudomonas diversity within urban Lake Michigan freshwaters.</title>
        <authorList>
            <person name="Batrich M."/>
            <person name="Hatzopoulos T."/>
            <person name="Putonti C."/>
        </authorList>
    </citation>
    <scope>NUCLEOTIDE SEQUENCE [LARGE SCALE GENOMIC DNA]</scope>
    <source>
        <strain evidence="1 2">LBp-160603</strain>
    </source>
</reference>
<comment type="caution">
    <text evidence="1">The sequence shown here is derived from an EMBL/GenBank/DDBJ whole genome shotgun (WGS) entry which is preliminary data.</text>
</comment>
<dbReference type="EMBL" id="QJRO01000002">
    <property type="protein sequence ID" value="PYB85286.1"/>
    <property type="molecule type" value="Genomic_DNA"/>
</dbReference>
<dbReference type="CDD" id="cd19916">
    <property type="entry name" value="OphMA_like"/>
    <property type="match status" value="1"/>
</dbReference>
<dbReference type="AlphaFoldDB" id="A0A2V4J7I8"/>
<sequence length="806" mass="88668">MSMTTRNNHEQVQATLYPSAEDHRRRWRRLAQAIAARAADISDDPALLVAPQRPGTLEILGSGIEASDFSRSDEARILAADHVFYCVADPATKIWILSQRPDAFDLYVLYDDSKPRYLTYMQMTEAMLHHVRNGEHVVAIFYGHPGVFVLSTHRAVTIARREGHHASMRAAVSALDTLCADLGVDPSQPGMQMYEATDMLIRRRQPDPGLHLVLWQVGLIGELGYRRQGYLNSNFAVLLDYLEALYGPEHPVINYVGSRYPGIDPLIDRQTLASLRDPLAQSWVTGISTFYLPPRTAGQSDPQMLERLGLIRPGQPVRAASDPLRVIDRYDKRERRAFSDFARFDVPASYQWQADTGAGRFILALSDDAELRRQYRDDPQAAVQAWGGLDARERHLLGQRDPGAVQLAAKGADAQRHPGNREGVEHLLTYTSASSALHRALSAAAPGELRAVAAAWSRKAGLSIDWPGMNAELNALLQSSLAPWSGFYLDSSRRMSLSLFSRMKNAGLRVDLDGQPLVGVRYQSGVLTWSAEAGNGSSGYLQSDLSVQGGRSWIGLVWPAGEQAGSGYKVALRGQSLARPACLAVGDYRVAGEALRIVPSASASQGVDVLREGLALPGEVLFNGRDTRIGERRLALSTRRFEDLAQWAQGAYRLRLVHGRLAELLALRLGPNGLEIAGKPVTAEFREGRIQWQGGPPAVEAGQLDVTLDPITLKPLLHGQGRSAAGSKVQLRGMALIEPLWIGQLLERPRLGLPEWAWQHLVAVMVAASDKGGIFLWHGYDRARGNLRLLREALARLRQDETEDAG</sequence>
<protein>
    <submittedName>
        <fullName evidence="1">Uncharacterized protein</fullName>
    </submittedName>
</protein>
<evidence type="ECO:0000313" key="2">
    <source>
        <dbReference type="Proteomes" id="UP000247620"/>
    </source>
</evidence>
<dbReference type="Proteomes" id="UP000247620">
    <property type="component" value="Unassembled WGS sequence"/>
</dbReference>
<gene>
    <name evidence="1" type="ORF">DMX07_04640</name>
</gene>
<dbReference type="GO" id="GO:0008168">
    <property type="term" value="F:methyltransferase activity"/>
    <property type="evidence" value="ECO:0007669"/>
    <property type="project" value="InterPro"/>
</dbReference>
<evidence type="ECO:0000313" key="1">
    <source>
        <dbReference type="EMBL" id="PYB85286.1"/>
    </source>
</evidence>
<accession>A0A2V4J7I8</accession>
<proteinExistence type="predicted"/>
<dbReference type="RefSeq" id="WP_110697902.1">
    <property type="nucleotide sequence ID" value="NZ_QJRO01000002.1"/>
</dbReference>